<evidence type="ECO:0000313" key="3">
    <source>
        <dbReference type="Proteomes" id="UP000221165"/>
    </source>
</evidence>
<protein>
    <submittedName>
        <fullName evidence="2">Blood stage antigen 41-3</fullName>
    </submittedName>
</protein>
<dbReference type="RefSeq" id="XP_067926564.1">
    <property type="nucleotide sequence ID" value="XM_068061450.1"/>
</dbReference>
<sequence>MLGNASHPGFVHNIQPLPQVTAEIQLLERARMRLEELFQSRINAYQDSAQRRQGPQEWTCRSRAPCVHILPGDRADDFVCLRKQVPRPAWNGGATTDEIEELRTDEETRMFQQAIAEFEQLTKITVQGTPTCHHPSPVQEQLSTTAPASRTVAFREVDEEGTPFLGRVRETRGQLCLGFHQINGLLRNARSCGTDTPISKWNARRAGTQSRRPGGSEHPTFFRQPGTQSSFLEVTETAVSTQSTESAQLIKVPTFQEKGVVESKLFDSDMEKQLNVKVAQSDKPYPTVDELVSDMEKKRNATERLERMKILELQLKLLKAQDEMIKDALHTSVARVLAQYAPAGERVTLSGTTSAPHSIGPSVEAVKAEVAIRSIA</sequence>
<evidence type="ECO:0000313" key="2">
    <source>
        <dbReference type="EMBL" id="PHJ24892.1"/>
    </source>
</evidence>
<dbReference type="OrthoDB" id="329354at2759"/>
<proteinExistence type="predicted"/>
<evidence type="ECO:0000256" key="1">
    <source>
        <dbReference type="SAM" id="MobiDB-lite"/>
    </source>
</evidence>
<dbReference type="GeneID" id="94424661"/>
<name>A0A2C6LD13_9APIC</name>
<comment type="caution">
    <text evidence="2">The sequence shown here is derived from an EMBL/GenBank/DDBJ whole genome shotgun (WGS) entry which is preliminary data.</text>
</comment>
<dbReference type="VEuPathDB" id="ToxoDB:CSUI_001244"/>
<organism evidence="2 3">
    <name type="scientific">Cystoisospora suis</name>
    <dbReference type="NCBI Taxonomy" id="483139"/>
    <lineage>
        <taxon>Eukaryota</taxon>
        <taxon>Sar</taxon>
        <taxon>Alveolata</taxon>
        <taxon>Apicomplexa</taxon>
        <taxon>Conoidasida</taxon>
        <taxon>Coccidia</taxon>
        <taxon>Eucoccidiorida</taxon>
        <taxon>Eimeriorina</taxon>
        <taxon>Sarcocystidae</taxon>
        <taxon>Cystoisospora</taxon>
    </lineage>
</organism>
<dbReference type="EMBL" id="MIGC01000491">
    <property type="protein sequence ID" value="PHJ24892.1"/>
    <property type="molecule type" value="Genomic_DNA"/>
</dbReference>
<accession>A0A2C6LD13</accession>
<dbReference type="AlphaFoldDB" id="A0A2C6LD13"/>
<reference evidence="2 3" key="1">
    <citation type="journal article" date="2017" name="Int. J. Parasitol.">
        <title>The genome of the protozoan parasite Cystoisospora suis and a reverse vaccinology approach to identify vaccine candidates.</title>
        <authorList>
            <person name="Palmieri N."/>
            <person name="Shrestha A."/>
            <person name="Ruttkowski B."/>
            <person name="Beck T."/>
            <person name="Vogl C."/>
            <person name="Tomley F."/>
            <person name="Blake D.P."/>
            <person name="Joachim A."/>
        </authorList>
    </citation>
    <scope>NUCLEOTIDE SEQUENCE [LARGE SCALE GENOMIC DNA]</scope>
    <source>
        <strain evidence="2 3">Wien I</strain>
    </source>
</reference>
<gene>
    <name evidence="2" type="ORF">CSUI_001244</name>
</gene>
<feature type="region of interest" description="Disordered" evidence="1">
    <location>
        <begin position="198"/>
        <end position="225"/>
    </location>
</feature>
<dbReference type="Proteomes" id="UP000221165">
    <property type="component" value="Unassembled WGS sequence"/>
</dbReference>
<keyword evidence="3" id="KW-1185">Reference proteome</keyword>